<gene>
    <name evidence="1" type="ORF">FSB73_00505</name>
</gene>
<keyword evidence="1" id="KW-0378">Hydrolase</keyword>
<proteinExistence type="predicted"/>
<dbReference type="GO" id="GO:0008233">
    <property type="term" value="F:peptidase activity"/>
    <property type="evidence" value="ECO:0007669"/>
    <property type="project" value="UniProtKB-KW"/>
</dbReference>
<dbReference type="CDD" id="cd05483">
    <property type="entry name" value="retropepsin_like_bacteria"/>
    <property type="match status" value="1"/>
</dbReference>
<dbReference type="InterPro" id="IPR034122">
    <property type="entry name" value="Retropepsin-like_bacterial"/>
</dbReference>
<evidence type="ECO:0000313" key="1">
    <source>
        <dbReference type="EMBL" id="QEC70417.1"/>
    </source>
</evidence>
<dbReference type="InterPro" id="IPR021109">
    <property type="entry name" value="Peptidase_aspartic_dom_sf"/>
</dbReference>
<dbReference type="SUPFAM" id="SSF50630">
    <property type="entry name" value="Acid proteases"/>
    <property type="match status" value="2"/>
</dbReference>
<accession>A0A5B8VFN3</accession>
<keyword evidence="2" id="KW-1185">Reference proteome</keyword>
<organism evidence="1 2">
    <name type="scientific">Arachidicoccus ginsenosidivorans</name>
    <dbReference type="NCBI Taxonomy" id="496057"/>
    <lineage>
        <taxon>Bacteria</taxon>
        <taxon>Pseudomonadati</taxon>
        <taxon>Bacteroidota</taxon>
        <taxon>Chitinophagia</taxon>
        <taxon>Chitinophagales</taxon>
        <taxon>Chitinophagaceae</taxon>
        <taxon>Arachidicoccus</taxon>
    </lineage>
</organism>
<dbReference type="AlphaFoldDB" id="A0A5B8VFN3"/>
<keyword evidence="1" id="KW-0645">Protease</keyword>
<evidence type="ECO:0000313" key="2">
    <source>
        <dbReference type="Proteomes" id="UP000321291"/>
    </source>
</evidence>
<dbReference type="Proteomes" id="UP000321291">
    <property type="component" value="Chromosome"/>
</dbReference>
<dbReference type="EMBL" id="CP042434">
    <property type="protein sequence ID" value="QEC70417.1"/>
    <property type="molecule type" value="Genomic_DNA"/>
</dbReference>
<dbReference type="GO" id="GO:0006508">
    <property type="term" value="P:proteolysis"/>
    <property type="evidence" value="ECO:0007669"/>
    <property type="project" value="UniProtKB-KW"/>
</dbReference>
<reference evidence="1 2" key="1">
    <citation type="journal article" date="2017" name="Int. J. Syst. Evol. Microbiol.">
        <title>Arachidicoccus ginsenosidivorans sp. nov., with ginsenoside-converting activity isolated from ginseng cultivating soil.</title>
        <authorList>
            <person name="Siddiqi M.Z."/>
            <person name="Aslam Z."/>
            <person name="Im W.T."/>
        </authorList>
    </citation>
    <scope>NUCLEOTIDE SEQUENCE [LARGE SCALE GENOMIC DNA]</scope>
    <source>
        <strain evidence="1 2">Gsoil 809</strain>
    </source>
</reference>
<dbReference type="Gene3D" id="2.40.70.10">
    <property type="entry name" value="Acid Proteases"/>
    <property type="match status" value="2"/>
</dbReference>
<dbReference type="Pfam" id="PF13650">
    <property type="entry name" value="Asp_protease_2"/>
    <property type="match status" value="1"/>
</dbReference>
<protein>
    <submittedName>
        <fullName evidence="1">Clan AA aspartic protease</fullName>
    </submittedName>
</protein>
<name>A0A5B8VFN3_9BACT</name>
<sequence length="378" mass="41442">MYGMDRNAHSRLVATIPFESDQNGSIILQVKLNKSDRVLKLLFDTGADGMALSKSLADSIGIKSDVKQSASVVGGNAQIEISRNNTVHLGDFSFPHQSIALFDKMDSYDGIMGNALIKQYITKVDYDNNMISLYSFGDFDLKSEVGTNGHLVNVTMPSGLVIISGNLSVTKGKMYTGDFVFDLGAAYSLICFRPFVKHNRLLVDGFQSEYMSTTRSLGMITPTFTGAANSFQVGDMPPINDLTVTLMSGGGQSESWNPGFDGSIGSKLISKYNFIIDMQAKQILFSPNHSFHYPKNFIHSGMLFGFSPDGKLYFLHSVGTTVPKDGIEEASEIIKINGLPSQLLRDQSGALQNLLEKNDGHKWTIECRQNGKIVQLEI</sequence>
<dbReference type="KEGG" id="agi:FSB73_00505"/>